<proteinExistence type="predicted"/>
<dbReference type="NCBIfam" id="NF041940">
    <property type="entry name" value="choice_anch_X"/>
    <property type="match status" value="1"/>
</dbReference>
<dbReference type="PROSITE" id="PS50853">
    <property type="entry name" value="FN3"/>
    <property type="match status" value="1"/>
</dbReference>
<dbReference type="Pfam" id="PF22825">
    <property type="entry name" value="HpiC1-like"/>
    <property type="match status" value="1"/>
</dbReference>
<sequence length="1885" mass="200127">MTSARRFASLACALILPAVHAAPVSVGDFSFEGNGFGPGGFNYGLGPEWLETNGPDNGAGFEEYITGFAAEGTDHLGMELNHNVWQDLGVTYQANTRYTLTVAAGYRNGNTNAGNQSTYLLADSTGEIYATGIFNASTLPPQSFGDAPALVFDTPNNPGSVGKTIRILLQARGAGRSHFDNIRLDATPLVPPGTATIQNLAPTAVTATTATLNGQISNIGDAAPSITFFWGPSDGGLTPANWANTLTLPGTQSGSYSTPVSGLAPASTCYFTARATNSAGQSWALATTSFETPALAPAVANIAASEILPTTATVGAQVTSTGGEAPTVTLYYGTSDGGTVAGNWAFSTSLGQVATSATTSLSGLPAGSTIHFRAFASNGGGSAWAPASSSFATPAVSLPAVANRSAQGITGSTATLRGEVTADGGDAPVITLFYGPADGGTNAGAWASSAPLGNQSGEYSFFAAGLNPQTTYHFRSRAVNAAGTVWASGSLSFATTPLVPNTAVINEIHFKPADKTSLEEFIEIHNPGDTALDLSGWTLSDAVSFTFPGGSSLAAGGYLIVAENPAVILSKYGKTALGPWTGKLNSSGEQIDLRDAGGVLKDSVDYGVGFPWPTAADGTGSSAELIHPGLDNDLGGSWRSSGSVVGTPVTYIASQATGWRYRKGNAEASSPVDAWRATAYNDSSWLTGQTGIGYNDPGVLTMLGDMQGAGGYRSVYFRKQFTVPADDVPDQLRLRVRVDDGCVIWINGSPVHRINVADGQLAYNYLAPENHEAVWEEVTLENAGAYLFGGTNVIAVHAFNTSQGSSDFSMDLELSSGGGTSGGLPTPGATNSVRSAPTEIPPSIRQVIHTPTTPAPNQAVTITARITDPNGMGTVNLMYQTVDPGAYIRLTDAAYTTAWTTVLMRDNGTNGDAVANDSIYTARIPAATQTNRRLVRYKISLADSAGNTATVPYSDDEQPNFAYYVYSGLPAWQGAFRPGTTPLQTFSPALLDDLPVYSLIANGSDVINSQYSGGSDAVRFRGTFVYNGVVYDHIEFKNRGEASTYVSGKNKWRFFFNRARDLPAQNNFGDDYAETWGSFSGDACASPWASLHRGMAGVEEAASYKLFQLGGLPSPNTHYYHFRVVRGANETPAAGTSINDPIGNADGQYAGDFWGLYLAIEQPDGSFLDERGLPDGSIYKIEGNGGDKKNQGITQPINSSDWDSFRDAHVNADPNETWWRQNMDMESYYTFHALNRLTGNVDVRGGFNHYFYHRSSDNRWVPMPWDLDMMFIAKSHHQTGVGGGSYPGVIHAYKSILQNPALALEYRNRAREILDLFASDGGNGGGQFGQLMGEFADIVNPTGQTLTWADADAAMWNLHPRTQGSDSAANGQTNHRGNFFRTSFADSRIGGGWTRWLRTPASSGTMEHEDSMIYLRDYVTNTWPGGAWAVNNGNQLGYGYQYVANDAADAAIPQKPVVTASGDPSYRLDDLSFSSSTFSDPQGSGSYAKTRWRLAEVSGPGVPGYVAGAARKYETDAIWTTELNSVPGTITIPYGVAQAGKTYRVRVRHQDNTGRWSHWSAPAQFSATEPPPGELMHYWNFNAANFLVANTSIGGAQLSSTVSNGAQVIQHDAQDQGFAALNARNDDPVGSHLRVNNPLGATLTFAVPTTGYEDVVIKYETRRSGSGAGTQLVSYTLDGSNFLPFANIFPPDGDATVQILDFRPISGADNNPLFAIRISFQQGTGGTAGNNRFDNVTVEGDEISLQPGTYAYWRAEEFPNPADRNNPAISGPDANPSGDGVANILRYAMGVGPYDPVAHLLPVLNTAGSNREFRFRYDATKTDLVWRVVASNELGGWNSELFDSEEDTIPPLQGGWLPVAIPLHLGPGPSADPRIFVRLQVEFVP</sequence>
<feature type="domain" description="LTD" evidence="4">
    <location>
        <begin position="489"/>
        <end position="610"/>
    </location>
</feature>
<evidence type="ECO:0000259" key="3">
    <source>
        <dbReference type="PROSITE" id="PS50853"/>
    </source>
</evidence>
<organism evidence="5 6">
    <name type="scientific">Luteolibacter rhizosphaerae</name>
    <dbReference type="NCBI Taxonomy" id="2989719"/>
    <lineage>
        <taxon>Bacteria</taxon>
        <taxon>Pseudomonadati</taxon>
        <taxon>Verrucomicrobiota</taxon>
        <taxon>Verrucomicrobiia</taxon>
        <taxon>Verrucomicrobiales</taxon>
        <taxon>Verrucomicrobiaceae</taxon>
        <taxon>Luteolibacter</taxon>
    </lineage>
</organism>
<dbReference type="Pfam" id="PF00932">
    <property type="entry name" value="LTD"/>
    <property type="match status" value="1"/>
</dbReference>
<feature type="chain" id="PRO_5047254911" evidence="2">
    <location>
        <begin position="22"/>
        <end position="1885"/>
    </location>
</feature>
<protein>
    <submittedName>
        <fullName evidence="5">CotH kinase family protein</fullName>
    </submittedName>
</protein>
<dbReference type="Gene3D" id="2.60.120.260">
    <property type="entry name" value="Galactose-binding domain-like"/>
    <property type="match status" value="1"/>
</dbReference>
<feature type="domain" description="Fibronectin type-III" evidence="3">
    <location>
        <begin position="400"/>
        <end position="499"/>
    </location>
</feature>
<dbReference type="EMBL" id="JAPDDR010000003">
    <property type="protein sequence ID" value="MCW1913269.1"/>
    <property type="molecule type" value="Genomic_DNA"/>
</dbReference>
<dbReference type="SUPFAM" id="SSF49265">
    <property type="entry name" value="Fibronectin type III"/>
    <property type="match status" value="1"/>
</dbReference>
<evidence type="ECO:0000313" key="6">
    <source>
        <dbReference type="Proteomes" id="UP001165653"/>
    </source>
</evidence>
<keyword evidence="5" id="KW-0808">Transferase</keyword>
<dbReference type="PROSITE" id="PS51841">
    <property type="entry name" value="LTD"/>
    <property type="match status" value="1"/>
</dbReference>
<dbReference type="InterPro" id="IPR013783">
    <property type="entry name" value="Ig-like_fold"/>
</dbReference>
<keyword evidence="2" id="KW-0732">Signal</keyword>
<dbReference type="InterPro" id="IPR014867">
    <property type="entry name" value="Spore_coat_CotH_CotH2/3/7"/>
</dbReference>
<dbReference type="GO" id="GO:0016301">
    <property type="term" value="F:kinase activity"/>
    <property type="evidence" value="ECO:0007669"/>
    <property type="project" value="UniProtKB-KW"/>
</dbReference>
<dbReference type="Gene3D" id="2.60.40.1260">
    <property type="entry name" value="Lamin Tail domain"/>
    <property type="match status" value="1"/>
</dbReference>
<dbReference type="Pfam" id="PF08757">
    <property type="entry name" value="CotH"/>
    <property type="match status" value="1"/>
</dbReference>
<reference evidence="5" key="1">
    <citation type="submission" date="2022-10" db="EMBL/GenBank/DDBJ databases">
        <title>Luteolibacter sp. GHJ8, whole genome shotgun sequencing project.</title>
        <authorList>
            <person name="Zhao G."/>
            <person name="Shen L."/>
        </authorList>
    </citation>
    <scope>NUCLEOTIDE SEQUENCE</scope>
    <source>
        <strain evidence="5">GHJ8</strain>
    </source>
</reference>
<dbReference type="InterPro" id="IPR036116">
    <property type="entry name" value="FN3_sf"/>
</dbReference>
<dbReference type="InterPro" id="IPR036415">
    <property type="entry name" value="Lamin_tail_dom_sf"/>
</dbReference>
<evidence type="ECO:0000256" key="1">
    <source>
        <dbReference type="SAM" id="MobiDB-lite"/>
    </source>
</evidence>
<gene>
    <name evidence="5" type="ORF">OJ996_06785</name>
</gene>
<evidence type="ECO:0000259" key="4">
    <source>
        <dbReference type="PROSITE" id="PS51841"/>
    </source>
</evidence>
<dbReference type="InterPro" id="IPR008979">
    <property type="entry name" value="Galactose-bd-like_sf"/>
</dbReference>
<dbReference type="InterPro" id="IPR054720">
    <property type="entry name" value="HpiC1"/>
</dbReference>
<evidence type="ECO:0000313" key="5">
    <source>
        <dbReference type="EMBL" id="MCW1913269.1"/>
    </source>
</evidence>
<dbReference type="RefSeq" id="WP_264512551.1">
    <property type="nucleotide sequence ID" value="NZ_JAPDDR010000003.1"/>
</dbReference>
<dbReference type="SUPFAM" id="SSF74853">
    <property type="entry name" value="Lamin A/C globular tail domain"/>
    <property type="match status" value="1"/>
</dbReference>
<dbReference type="Proteomes" id="UP001165653">
    <property type="component" value="Unassembled WGS sequence"/>
</dbReference>
<dbReference type="InterPro" id="IPR001322">
    <property type="entry name" value="Lamin_tail_dom"/>
</dbReference>
<keyword evidence="6" id="KW-1185">Reference proteome</keyword>
<dbReference type="InterPro" id="IPR003961">
    <property type="entry name" value="FN3_dom"/>
</dbReference>
<feature type="signal peptide" evidence="2">
    <location>
        <begin position="1"/>
        <end position="21"/>
    </location>
</feature>
<dbReference type="SUPFAM" id="SSF49785">
    <property type="entry name" value="Galactose-binding domain-like"/>
    <property type="match status" value="1"/>
</dbReference>
<accession>A0ABT3G108</accession>
<feature type="region of interest" description="Disordered" evidence="1">
    <location>
        <begin position="815"/>
        <end position="834"/>
    </location>
</feature>
<dbReference type="SMART" id="SM00060">
    <property type="entry name" value="FN3"/>
    <property type="match status" value="3"/>
</dbReference>
<comment type="caution">
    <text evidence="5">The sequence shown here is derived from an EMBL/GenBank/DDBJ whole genome shotgun (WGS) entry which is preliminary data.</text>
</comment>
<dbReference type="Gene3D" id="2.60.40.10">
    <property type="entry name" value="Immunoglobulins"/>
    <property type="match status" value="2"/>
</dbReference>
<evidence type="ECO:0000256" key="2">
    <source>
        <dbReference type="SAM" id="SignalP"/>
    </source>
</evidence>
<keyword evidence="5" id="KW-0418">Kinase</keyword>
<name>A0ABT3G108_9BACT</name>